<dbReference type="RefSeq" id="WP_171225457.1">
    <property type="nucleotide sequence ID" value="NZ_CP053085.1"/>
</dbReference>
<feature type="transmembrane region" description="Helical" evidence="8">
    <location>
        <begin position="238"/>
        <end position="258"/>
    </location>
</feature>
<organism evidence="10 11">
    <name type="scientific">Gemmatimonas groenlandica</name>
    <dbReference type="NCBI Taxonomy" id="2732249"/>
    <lineage>
        <taxon>Bacteria</taxon>
        <taxon>Pseudomonadati</taxon>
        <taxon>Gemmatimonadota</taxon>
        <taxon>Gemmatimonadia</taxon>
        <taxon>Gemmatimonadales</taxon>
        <taxon>Gemmatimonadaceae</taxon>
        <taxon>Gemmatimonas</taxon>
    </lineage>
</organism>
<comment type="subcellular location">
    <subcellularLocation>
        <location evidence="1">Cell membrane</location>
        <topology evidence="1">Multi-pass membrane protein</topology>
    </subcellularLocation>
</comment>
<evidence type="ECO:0000256" key="4">
    <source>
        <dbReference type="ARBA" id="ARBA00022692"/>
    </source>
</evidence>
<keyword evidence="6 8" id="KW-1133">Transmembrane helix</keyword>
<feature type="transmembrane region" description="Helical" evidence="8">
    <location>
        <begin position="379"/>
        <end position="397"/>
    </location>
</feature>
<evidence type="ECO:0000256" key="6">
    <source>
        <dbReference type="ARBA" id="ARBA00022989"/>
    </source>
</evidence>
<keyword evidence="5" id="KW-0653">Protein transport</keyword>
<feature type="transmembrane region" description="Helical" evidence="8">
    <location>
        <begin position="343"/>
        <end position="367"/>
    </location>
</feature>
<dbReference type="InterPro" id="IPR005279">
    <property type="entry name" value="Dipep/tripep_permease"/>
</dbReference>
<dbReference type="GO" id="GO:0015833">
    <property type="term" value="P:peptide transport"/>
    <property type="evidence" value="ECO:0007669"/>
    <property type="project" value="UniProtKB-KW"/>
</dbReference>
<evidence type="ECO:0000256" key="7">
    <source>
        <dbReference type="ARBA" id="ARBA00023136"/>
    </source>
</evidence>
<feature type="transmembrane region" description="Helical" evidence="8">
    <location>
        <begin position="120"/>
        <end position="136"/>
    </location>
</feature>
<feature type="transmembrane region" description="Helical" evidence="8">
    <location>
        <begin position="93"/>
        <end position="114"/>
    </location>
</feature>
<keyword evidence="5" id="KW-0571">Peptide transport</keyword>
<sequence>MTSPSHPSQDRAFFGHPRGLGLLFMTEMWERFSFYGLRPLLVLFMAAALADGGFGFDRPAASAIVGIYAASVYLASLPGGWIADRWLGLRRSILIGAMLITSGHLSIGISGMAGAGVGKIFFFLGLVLIVLGTGLLKPNISALVGDLYPEGGARRDAGFSIFYMGINTGAFIGQLVTGYLGERVSWHWGFGAAGFGMLCGLLMFWLKAKDMLGSLGQDIVRDPDPAVQAKREGTVRMYTIAGLAVLALVFVLASTGVITLDPQAIGGAMTFVLVGIAVAFFGFLFAFGGLTRDEKLRSGVIFVLFAFAAIFWAAFEQAPTSLQLFANDFTDRNLFGFEIPATWFQSVNSAFIILFSPLFAALWIMLAKRNIDLSSPAKFALGLALAGVGFLVMIFAANRVVASGGTVLVSPWWLIISYMFQTLGELFVSPVGLSSMTKLAPRRYVGQMMGIWFLATSVGNLVAGLVGGHVDPTKLDQTPLVFTGTAIALFGATVILALMIVPIRRMMATAK</sequence>
<evidence type="ECO:0000256" key="1">
    <source>
        <dbReference type="ARBA" id="ARBA00004651"/>
    </source>
</evidence>
<keyword evidence="3" id="KW-1003">Cell membrane</keyword>
<dbReference type="NCBIfam" id="TIGR00924">
    <property type="entry name" value="yjdL_sub1_fam"/>
    <property type="match status" value="1"/>
</dbReference>
<evidence type="ECO:0000256" key="3">
    <source>
        <dbReference type="ARBA" id="ARBA00022475"/>
    </source>
</evidence>
<evidence type="ECO:0000256" key="8">
    <source>
        <dbReference type="SAM" id="Phobius"/>
    </source>
</evidence>
<keyword evidence="4 8" id="KW-0812">Transmembrane</keyword>
<feature type="transmembrane region" description="Helical" evidence="8">
    <location>
        <begin position="186"/>
        <end position="206"/>
    </location>
</feature>
<dbReference type="Proteomes" id="UP000500938">
    <property type="component" value="Chromosome"/>
</dbReference>
<dbReference type="PANTHER" id="PTHR23517">
    <property type="entry name" value="RESISTANCE PROTEIN MDTM, PUTATIVE-RELATED-RELATED"/>
    <property type="match status" value="1"/>
</dbReference>
<name>A0A6M4IRJ1_9BACT</name>
<feature type="domain" description="Major facilitator superfamily (MFS) profile" evidence="9">
    <location>
        <begin position="22"/>
        <end position="509"/>
    </location>
</feature>
<feature type="transmembrane region" description="Helical" evidence="8">
    <location>
        <begin position="449"/>
        <end position="468"/>
    </location>
</feature>
<evidence type="ECO:0000259" key="9">
    <source>
        <dbReference type="PROSITE" id="PS50850"/>
    </source>
</evidence>
<dbReference type="InterPro" id="IPR050171">
    <property type="entry name" value="MFS_Transporters"/>
</dbReference>
<dbReference type="Gene3D" id="1.20.1250.20">
    <property type="entry name" value="MFS general substrate transporter like domains"/>
    <property type="match status" value="1"/>
</dbReference>
<dbReference type="GO" id="GO:1904680">
    <property type="term" value="F:peptide transmembrane transporter activity"/>
    <property type="evidence" value="ECO:0007669"/>
    <property type="project" value="InterPro"/>
</dbReference>
<feature type="transmembrane region" description="Helical" evidence="8">
    <location>
        <begin position="264"/>
        <end position="287"/>
    </location>
</feature>
<evidence type="ECO:0000256" key="5">
    <source>
        <dbReference type="ARBA" id="ARBA00022856"/>
    </source>
</evidence>
<evidence type="ECO:0000256" key="2">
    <source>
        <dbReference type="ARBA" id="ARBA00022448"/>
    </source>
</evidence>
<dbReference type="GO" id="GO:0005886">
    <property type="term" value="C:plasma membrane"/>
    <property type="evidence" value="ECO:0007669"/>
    <property type="project" value="UniProtKB-SubCell"/>
</dbReference>
<dbReference type="InterPro" id="IPR000109">
    <property type="entry name" value="POT_fam"/>
</dbReference>
<feature type="transmembrane region" description="Helical" evidence="8">
    <location>
        <begin position="299"/>
        <end position="315"/>
    </location>
</feature>
<dbReference type="Pfam" id="PF00854">
    <property type="entry name" value="PTR2"/>
    <property type="match status" value="2"/>
</dbReference>
<keyword evidence="2" id="KW-0813">Transport</keyword>
<dbReference type="KEGG" id="ggr:HKW67_11155"/>
<keyword evidence="11" id="KW-1185">Reference proteome</keyword>
<keyword evidence="7 8" id="KW-0472">Membrane</keyword>
<gene>
    <name evidence="10" type="ORF">HKW67_11155</name>
</gene>
<feature type="transmembrane region" description="Helical" evidence="8">
    <location>
        <begin position="409"/>
        <end position="428"/>
    </location>
</feature>
<accession>A0A6M4IRJ1</accession>
<dbReference type="SUPFAM" id="SSF103473">
    <property type="entry name" value="MFS general substrate transporter"/>
    <property type="match status" value="2"/>
</dbReference>
<dbReference type="EMBL" id="CP053085">
    <property type="protein sequence ID" value="QJR36026.1"/>
    <property type="molecule type" value="Genomic_DNA"/>
</dbReference>
<dbReference type="InterPro" id="IPR036259">
    <property type="entry name" value="MFS_trans_sf"/>
</dbReference>
<dbReference type="InterPro" id="IPR020846">
    <property type="entry name" value="MFS_dom"/>
</dbReference>
<feature type="transmembrane region" description="Helical" evidence="8">
    <location>
        <begin position="480"/>
        <end position="501"/>
    </location>
</feature>
<proteinExistence type="predicted"/>
<feature type="transmembrane region" description="Helical" evidence="8">
    <location>
        <begin position="60"/>
        <end position="81"/>
    </location>
</feature>
<evidence type="ECO:0000313" key="11">
    <source>
        <dbReference type="Proteomes" id="UP000500938"/>
    </source>
</evidence>
<feature type="transmembrane region" description="Helical" evidence="8">
    <location>
        <begin position="157"/>
        <end position="180"/>
    </location>
</feature>
<reference evidence="10 11" key="1">
    <citation type="submission" date="2020-05" db="EMBL/GenBank/DDBJ databases">
        <title>Complete genome sequence of Gemmatimonas greenlandica TET16.</title>
        <authorList>
            <person name="Zeng Y."/>
        </authorList>
    </citation>
    <scope>NUCLEOTIDE SEQUENCE [LARGE SCALE GENOMIC DNA]</scope>
    <source>
        <strain evidence="10 11">TET16</strain>
    </source>
</reference>
<dbReference type="AlphaFoldDB" id="A0A6M4IRJ1"/>
<dbReference type="PROSITE" id="PS50850">
    <property type="entry name" value="MFS"/>
    <property type="match status" value="1"/>
</dbReference>
<evidence type="ECO:0000313" key="10">
    <source>
        <dbReference type="EMBL" id="QJR36026.1"/>
    </source>
</evidence>
<dbReference type="CDD" id="cd17346">
    <property type="entry name" value="MFS_DtpA_like"/>
    <property type="match status" value="1"/>
</dbReference>
<protein>
    <submittedName>
        <fullName evidence="10">Peptide MFS transporter</fullName>
    </submittedName>
</protein>
<feature type="transmembrane region" description="Helical" evidence="8">
    <location>
        <begin position="35"/>
        <end position="54"/>
    </location>
</feature>
<dbReference type="PANTHER" id="PTHR23517:SF15">
    <property type="entry name" value="PROTON-DEPENDENT OLIGOPEPTIDE FAMILY TRANSPORT PROTEIN"/>
    <property type="match status" value="1"/>
</dbReference>